<evidence type="ECO:0000256" key="1">
    <source>
        <dbReference type="PROSITE-ProRule" id="PRU00176"/>
    </source>
</evidence>
<comment type="caution">
    <text evidence="5">The sequence shown here is derived from an EMBL/GenBank/DDBJ whole genome shotgun (WGS) entry which is preliminary data.</text>
</comment>
<protein>
    <submittedName>
        <fullName evidence="5">Uncharacterized protein</fullName>
    </submittedName>
</protein>
<keyword evidence="1" id="KW-0694">RNA-binding</keyword>
<dbReference type="EMBL" id="JARYMX010000002">
    <property type="protein sequence ID" value="KAJ9560359.1"/>
    <property type="molecule type" value="Genomic_DNA"/>
</dbReference>
<dbReference type="PANTHER" id="PTHR33116:SF78">
    <property type="entry name" value="OS12G0587133 PROTEIN"/>
    <property type="match status" value="1"/>
</dbReference>
<organism evidence="5 6">
    <name type="scientific">Centaurea solstitialis</name>
    <name type="common">yellow star-thistle</name>
    <dbReference type="NCBI Taxonomy" id="347529"/>
    <lineage>
        <taxon>Eukaryota</taxon>
        <taxon>Viridiplantae</taxon>
        <taxon>Streptophyta</taxon>
        <taxon>Embryophyta</taxon>
        <taxon>Tracheophyta</taxon>
        <taxon>Spermatophyta</taxon>
        <taxon>Magnoliopsida</taxon>
        <taxon>eudicotyledons</taxon>
        <taxon>Gunneridae</taxon>
        <taxon>Pentapetalae</taxon>
        <taxon>asterids</taxon>
        <taxon>campanulids</taxon>
        <taxon>Asterales</taxon>
        <taxon>Asteraceae</taxon>
        <taxon>Carduoideae</taxon>
        <taxon>Cardueae</taxon>
        <taxon>Centaureinae</taxon>
        <taxon>Centaurea</taxon>
    </lineage>
</organism>
<dbReference type="CDD" id="cd01650">
    <property type="entry name" value="RT_nLTR_like"/>
    <property type="match status" value="1"/>
</dbReference>
<gene>
    <name evidence="5" type="ORF">OSB04_005519</name>
</gene>
<evidence type="ECO:0000259" key="4">
    <source>
        <dbReference type="PROSITE" id="PS50878"/>
    </source>
</evidence>
<dbReference type="GO" id="GO:0003723">
    <property type="term" value="F:RNA binding"/>
    <property type="evidence" value="ECO:0007669"/>
    <property type="project" value="UniProtKB-UniRule"/>
</dbReference>
<feature type="domain" description="RRM" evidence="3">
    <location>
        <begin position="56"/>
        <end position="133"/>
    </location>
</feature>
<dbReference type="Proteomes" id="UP001172457">
    <property type="component" value="Chromosome 2"/>
</dbReference>
<dbReference type="InterPro" id="IPR035979">
    <property type="entry name" value="RBD_domain_sf"/>
</dbReference>
<dbReference type="Gene3D" id="3.30.70.330">
    <property type="match status" value="1"/>
</dbReference>
<dbReference type="Pfam" id="PF00078">
    <property type="entry name" value="RVT_1"/>
    <property type="match status" value="1"/>
</dbReference>
<feature type="domain" description="Reverse transcriptase" evidence="4">
    <location>
        <begin position="1106"/>
        <end position="1384"/>
    </location>
</feature>
<dbReference type="SUPFAM" id="SSF56219">
    <property type="entry name" value="DNase I-like"/>
    <property type="match status" value="1"/>
</dbReference>
<dbReference type="InterPro" id="IPR026960">
    <property type="entry name" value="RVT-Znf"/>
</dbReference>
<evidence type="ECO:0000313" key="5">
    <source>
        <dbReference type="EMBL" id="KAJ9560359.1"/>
    </source>
</evidence>
<dbReference type="SUPFAM" id="SSF54928">
    <property type="entry name" value="RNA-binding domain, RBD"/>
    <property type="match status" value="1"/>
</dbReference>
<feature type="region of interest" description="Disordered" evidence="2">
    <location>
        <begin position="372"/>
        <end position="516"/>
    </location>
</feature>
<feature type="compositionally biased region" description="Low complexity" evidence="2">
    <location>
        <begin position="492"/>
        <end position="506"/>
    </location>
</feature>
<accession>A0AA38WRH3</accession>
<dbReference type="GO" id="GO:0003824">
    <property type="term" value="F:catalytic activity"/>
    <property type="evidence" value="ECO:0007669"/>
    <property type="project" value="InterPro"/>
</dbReference>
<evidence type="ECO:0000313" key="6">
    <source>
        <dbReference type="Proteomes" id="UP001172457"/>
    </source>
</evidence>
<feature type="compositionally biased region" description="Basic and acidic residues" evidence="2">
    <location>
        <begin position="390"/>
        <end position="400"/>
    </location>
</feature>
<dbReference type="SMART" id="SM00360">
    <property type="entry name" value="RRM"/>
    <property type="match status" value="1"/>
</dbReference>
<dbReference type="Pfam" id="PF13966">
    <property type="entry name" value="zf-RVT"/>
    <property type="match status" value="1"/>
</dbReference>
<dbReference type="InterPro" id="IPR005135">
    <property type="entry name" value="Endo/exonuclease/phosphatase"/>
</dbReference>
<dbReference type="CDD" id="cd00590">
    <property type="entry name" value="RRM_SF"/>
    <property type="match status" value="1"/>
</dbReference>
<dbReference type="InterPro" id="IPR000504">
    <property type="entry name" value="RRM_dom"/>
</dbReference>
<dbReference type="PROSITE" id="PS50102">
    <property type="entry name" value="RRM"/>
    <property type="match status" value="1"/>
</dbReference>
<keyword evidence="6" id="KW-1185">Reference proteome</keyword>
<dbReference type="Pfam" id="PF14529">
    <property type="entry name" value="Exo_endo_phos_2"/>
    <property type="match status" value="1"/>
</dbReference>
<name>A0AA38WRH3_9ASTR</name>
<evidence type="ECO:0000256" key="2">
    <source>
        <dbReference type="SAM" id="MobiDB-lite"/>
    </source>
</evidence>
<sequence>MGRSRETERFRRRTRGLADQYNRWDMKVNTDRKDGTKTTRASFGCGFKEDLNGRASTFFFTNFPDSWDSKGFWKLFQSYGNVVDVYISVRRNKEGNRFGFVRFLGMIDLIRLEKELSEIWIGRCKLRVNLAKFHRRKSGSDRNKSPTEPPFPSNIGGGVMQGVSYAEVVKRGDTIGSQTACQDAIKLETISIQSSSQVKKILEGTLFGVCRSFGFLGRLKDCFKEEGWGDIRVELIGGLSVLAHFESKEEAETFLKVNRDVWSCWFKTLRAWDSTVRVVHRLVVITLRGLPSLFCNQTTCSSICKDWGIVQEEVADEWFPGSGRKWVIVTEIPVNLQKMAKVSIDGAEFIVCIEEDRLESISLMDRLNFHYPPSKDDDRSSSDFGWSEASDDRNGVDDRNSIGVTDGGSESPLPECNDDLEPLKDHVTSPGADRALNEAKKKKSKLEGEGSSRSESIQTRLGPKLNGDRPIPVSIDGPRIQLNVNVVGPKDNPLVSPNSVSSSSISHTPDQKKERKETIAITKKTTRKMKSIHSANLRRIKEGGDRAATVNLAGNVIGETFLQEKSNFGSSDSEEGIRRSNQRNWRTAMKADTVNAEADSLGSRQGRKETRRLMIWRVSLMMFKILSINLNGVRMEIKRRWVKELVGSNRACFLCIQETRTMLLDNKLITEMWGGSQFNFEVVEAIGRSGGICSVWDPILFEKSAIVSDTNFLAVMGLWRPKRVTCGFINVYAPTSSSARSELWSKLLNLLKANPHVSWIISGDFNEVRSPEERRGSTFDARGAKAFNEFIEKAKLEEPSLGGRKFTWSRVDGSKASKLDRFLVSRNFLSVWPLLNVVALPRVHSDHCPILLNADGEDFGPVPFKIFNSWIKIPSLVDTVEKAWEDFDGGSVDRSPIHNLCLKLKFLKGRIKEWRDLNYVKKSAEIHSLRVKLSDLDNLIDLRDLTEAEQKDRGEVLNKLKDFELMDLADLKQKAKIKWAVEGDENSKFFHGAIKTRKRLNRLHGLATNGTWESDPQMIKSRAFTFFKDKYKEARLVRPFFRSSHIRKIPEEIKSQLQEPFTSEEIKFAVWGVGSSKSPGPDGFSFGFIKHFWYILGEDFIAAVKHFGLSSTLKGGENDSFITLIPKVKDPLVLNDFRPIHLMGCVSKVISKVLAERLKRVIDKVISPEQTAFVRGRNILDGPLIVNEIISWAKHRCKSMFVLKVDFEKAFDNLNWDFLFDILRQMGFGMIWIGWIKGILTTAKVSILINNSPTKQFSLEKGVRQGDPLSPFLFIMAVEGLIAAMKEALDKNLFHGIALSNNGPIISNLHYADDAIFLGEWDEGNVKNLMHVLRWIHLASGLSINWGKSILYGIKVPLVEVTRVALLSGCKRGNTPFSYLGLPIGASMKREETWLPLIDKFRSKLSNWKANCLSMGGRFTLCKAVLGSLGVYYFSMFKAPSGVLKKLESLRRSFFWSSSNERKKIPWVDWEIILNNKSNGGLGIGSLKAHNLALLAKWWWRFKMEENALWRLVITTIHGEDGMLGRGNLITRNKSFWSSIASLDRFTDYANLSINSLFTRSIGNGSKMKFWSDIWCDDAALADRFPRLAALDNDRHCTIADRILETSRGKEFKWEWRRSLRGDREHSDLLVIRNLCERVKLVNEDGRWKWELEGDGHYSVSSLRRALDDMGLRRGGQVTKWNKIVPLKIRILRWRIMLDRIPTKTNLVTKGIAMDNMCCPLCNRGVETVSHLFINCEKVKEVRRVLNIWWKAFPIDGSGFESIIFPVAMSNSNSNSRTESVKDVVLHAYMGAIWQNRNQVVFNDDLFNPARIANDILANSYLWIRYRSNFGSGISWPDWCSCSFLV</sequence>
<feature type="compositionally biased region" description="Basic and acidic residues" evidence="2">
    <location>
        <begin position="435"/>
        <end position="452"/>
    </location>
</feature>
<dbReference type="Gene3D" id="3.60.10.10">
    <property type="entry name" value="Endonuclease/exonuclease/phosphatase"/>
    <property type="match status" value="1"/>
</dbReference>
<reference evidence="5" key="1">
    <citation type="submission" date="2023-03" db="EMBL/GenBank/DDBJ databases">
        <title>Chromosome-scale reference genome and RAD-based genetic map of yellow starthistle (Centaurea solstitialis) reveal putative structural variation and QTLs associated with invader traits.</title>
        <authorList>
            <person name="Reatini B."/>
            <person name="Cang F.A."/>
            <person name="Jiang Q."/>
            <person name="Mckibben M.T.W."/>
            <person name="Barker M.S."/>
            <person name="Rieseberg L.H."/>
            <person name="Dlugosch K.M."/>
        </authorList>
    </citation>
    <scope>NUCLEOTIDE SEQUENCE</scope>
    <source>
        <strain evidence="5">CAN-66</strain>
        <tissue evidence="5">Leaf</tissue>
    </source>
</reference>
<dbReference type="PROSITE" id="PS50878">
    <property type="entry name" value="RT_POL"/>
    <property type="match status" value="1"/>
</dbReference>
<evidence type="ECO:0000259" key="3">
    <source>
        <dbReference type="PROSITE" id="PS50102"/>
    </source>
</evidence>
<dbReference type="InterPro" id="IPR043502">
    <property type="entry name" value="DNA/RNA_pol_sf"/>
</dbReference>
<dbReference type="SUPFAM" id="SSF56672">
    <property type="entry name" value="DNA/RNA polymerases"/>
    <property type="match status" value="1"/>
</dbReference>
<proteinExistence type="predicted"/>
<dbReference type="InterPro" id="IPR000477">
    <property type="entry name" value="RT_dom"/>
</dbReference>
<dbReference type="InterPro" id="IPR036691">
    <property type="entry name" value="Endo/exonu/phosph_ase_sf"/>
</dbReference>
<dbReference type="PANTHER" id="PTHR33116">
    <property type="entry name" value="REVERSE TRANSCRIPTASE ZINC-BINDING DOMAIN-CONTAINING PROTEIN-RELATED-RELATED"/>
    <property type="match status" value="1"/>
</dbReference>
<dbReference type="InterPro" id="IPR012677">
    <property type="entry name" value="Nucleotide-bd_a/b_plait_sf"/>
</dbReference>